<feature type="compositionally biased region" description="Basic and acidic residues" evidence="1">
    <location>
        <begin position="388"/>
        <end position="406"/>
    </location>
</feature>
<feature type="domain" description="AH" evidence="2">
    <location>
        <begin position="69"/>
        <end position="272"/>
    </location>
</feature>
<dbReference type="SMART" id="SM01015">
    <property type="entry name" value="Arfaptin"/>
    <property type="match status" value="1"/>
</dbReference>
<feature type="region of interest" description="Disordered" evidence="1">
    <location>
        <begin position="297"/>
        <end position="478"/>
    </location>
</feature>
<dbReference type="InterPro" id="IPR024114">
    <property type="entry name" value="Islet_autoAg_Ica1/Ica1-like"/>
</dbReference>
<reference evidence="3" key="1">
    <citation type="submission" date="2021-01" db="UniProtKB">
        <authorList>
            <consortium name="EnsemblMetazoa"/>
        </authorList>
    </citation>
    <scope>IDENTIFICATION</scope>
</reference>
<dbReference type="Pfam" id="PF06456">
    <property type="entry name" value="Arfaptin"/>
    <property type="match status" value="1"/>
</dbReference>
<dbReference type="Pfam" id="PF04629">
    <property type="entry name" value="ICA69"/>
    <property type="match status" value="1"/>
</dbReference>
<dbReference type="RefSeq" id="XP_066916459.1">
    <property type="nucleotide sequence ID" value="XM_067060358.1"/>
</dbReference>
<dbReference type="Proteomes" id="UP000594262">
    <property type="component" value="Unplaced"/>
</dbReference>
<dbReference type="InterPro" id="IPR027267">
    <property type="entry name" value="AH/BAR_dom_sf"/>
</dbReference>
<dbReference type="Gene3D" id="1.20.1270.60">
    <property type="entry name" value="Arfaptin homology (AH) domain/BAR domain"/>
    <property type="match status" value="1"/>
</dbReference>
<dbReference type="SUPFAM" id="SSF103657">
    <property type="entry name" value="BAR/IMD domain-like"/>
    <property type="match status" value="1"/>
</dbReference>
<feature type="compositionally biased region" description="Polar residues" evidence="1">
    <location>
        <begin position="416"/>
        <end position="438"/>
    </location>
</feature>
<dbReference type="EnsemblMetazoa" id="CLYHEMT015406.1">
    <property type="protein sequence ID" value="CLYHEMP015406.1"/>
    <property type="gene ID" value="CLYHEMG015406"/>
</dbReference>
<feature type="region of interest" description="Disordered" evidence="1">
    <location>
        <begin position="512"/>
        <end position="553"/>
    </location>
</feature>
<dbReference type="InterPro" id="IPR010504">
    <property type="entry name" value="AH_dom"/>
</dbReference>
<dbReference type="FunFam" id="1.20.1270.60:FF:000068">
    <property type="entry name" value="Islet cell autoantigen"/>
    <property type="match status" value="1"/>
</dbReference>
<dbReference type="GO" id="GO:0005794">
    <property type="term" value="C:Golgi apparatus"/>
    <property type="evidence" value="ECO:0007669"/>
    <property type="project" value="TreeGrafter"/>
</dbReference>
<organism evidence="3 4">
    <name type="scientific">Clytia hemisphaerica</name>
    <dbReference type="NCBI Taxonomy" id="252671"/>
    <lineage>
        <taxon>Eukaryota</taxon>
        <taxon>Metazoa</taxon>
        <taxon>Cnidaria</taxon>
        <taxon>Hydrozoa</taxon>
        <taxon>Hydroidolina</taxon>
        <taxon>Leptothecata</taxon>
        <taxon>Obeliida</taxon>
        <taxon>Clytiidae</taxon>
        <taxon>Clytia</taxon>
    </lineage>
</organism>
<feature type="region of interest" description="Disordered" evidence="1">
    <location>
        <begin position="1"/>
        <end position="30"/>
    </location>
</feature>
<dbReference type="GeneID" id="136803629"/>
<evidence type="ECO:0000313" key="4">
    <source>
        <dbReference type="Proteomes" id="UP000594262"/>
    </source>
</evidence>
<evidence type="ECO:0000259" key="2">
    <source>
        <dbReference type="PROSITE" id="PS50870"/>
    </source>
</evidence>
<name>A0A7M5WZG8_9CNID</name>
<feature type="compositionally biased region" description="Basic and acidic residues" evidence="1">
    <location>
        <begin position="322"/>
        <end position="337"/>
    </location>
</feature>
<dbReference type="InterPro" id="IPR006723">
    <property type="entry name" value="Islet_autoAg_Ica1_C"/>
</dbReference>
<evidence type="ECO:0000256" key="1">
    <source>
        <dbReference type="SAM" id="MobiDB-lite"/>
    </source>
</evidence>
<accession>A0A7M5WZG8</accession>
<proteinExistence type="predicted"/>
<sequence length="638" mass="71505">MYQQGSSGYYGDGGGQYHDEGNQNQYGHNYRDYRMNDQSIKGKIEQKYWKTKQKAIEKLGKDQDEFVIAGDAEVDARLEAFQHIKITCMQLMAAIECYQNKIFALSQDENEMGRFLKDQGSLDKTKAGKMMIAVGKAQSFAAQQRLGMRSSLARLYSEIETFRFRAIQDTQLTVTKMETSRSEYRARLLWMADISKELDPDQFKRLDKFRDVQMQVKLAKKKFDQLKGDVIQKIDLLSASRCNLLSATLEPYQSSMVKFLNTTAKNYNTVHEEYKGHPSYKFNILKNIIPNNGIVDDEEDDLANDQDNKSSNKENRRKKKTAKPEQAEEATEEKTSNDDDGDDKLINFDSSPSEDVDQGVVPKPTERDADLLGASLDQDSSPGFGDYTETKDNNEGFEDLLGKFEENNVLADKPSHQPSLISTSTEDTSDPFSFISNLDSDRRKSDTTPPTKDSLPEPSVDDLLFGSPNRKLDGTEKTDLDILTDVLSNQNLGITETEHNKSFSDQWQSMFGAGVSEESTPSMSDLLAQDLENSKSDSTPKQPENMVDANIKSDRMYMPSFLLEQMRKTDPQALKNGPPKGALAVKDSAKASSGKPGKSGEKGKDMSAWFNLFADLDPLANPDDIGDSKDGQSEKQAC</sequence>
<keyword evidence="4" id="KW-1185">Reference proteome</keyword>
<dbReference type="PANTHER" id="PTHR10164">
    <property type="entry name" value="ISLET CELL AUTOANTIGEN 1"/>
    <property type="match status" value="1"/>
</dbReference>
<feature type="compositionally biased region" description="Basic and acidic residues" evidence="1">
    <location>
        <begin position="626"/>
        <end position="638"/>
    </location>
</feature>
<feature type="region of interest" description="Disordered" evidence="1">
    <location>
        <begin position="565"/>
        <end position="606"/>
    </location>
</feature>
<evidence type="ECO:0000313" key="3">
    <source>
        <dbReference type="EnsemblMetazoa" id="CLYHEMP015406.1"/>
    </source>
</evidence>
<dbReference type="PANTHER" id="PTHR10164:SF4">
    <property type="entry name" value="GH23156P"/>
    <property type="match status" value="1"/>
</dbReference>
<dbReference type="SMART" id="SM01237">
    <property type="entry name" value="ICA69"/>
    <property type="match status" value="1"/>
</dbReference>
<dbReference type="GO" id="GO:0051049">
    <property type="term" value="P:regulation of transport"/>
    <property type="evidence" value="ECO:0007669"/>
    <property type="project" value="TreeGrafter"/>
</dbReference>
<feature type="region of interest" description="Disordered" evidence="1">
    <location>
        <begin position="619"/>
        <end position="638"/>
    </location>
</feature>
<dbReference type="OrthoDB" id="2126778at2759"/>
<protein>
    <recommendedName>
        <fullName evidence="2">AH domain-containing protein</fullName>
    </recommendedName>
</protein>
<dbReference type="AlphaFoldDB" id="A0A7M5WZG8"/>
<dbReference type="GO" id="GO:0019904">
    <property type="term" value="F:protein domain specific binding"/>
    <property type="evidence" value="ECO:0007669"/>
    <property type="project" value="InterPro"/>
</dbReference>
<dbReference type="PROSITE" id="PS50870">
    <property type="entry name" value="AH"/>
    <property type="match status" value="1"/>
</dbReference>